<protein>
    <submittedName>
        <fullName evidence="10">Acyl-CoA-dependent ceramide synthase</fullName>
    </submittedName>
</protein>
<feature type="region of interest" description="Disordered" evidence="7">
    <location>
        <begin position="462"/>
        <end position="492"/>
    </location>
</feature>
<evidence type="ECO:0000256" key="3">
    <source>
        <dbReference type="ARBA" id="ARBA00022692"/>
    </source>
</evidence>
<organism evidence="10 11">
    <name type="scientific">Geosmithia morbida</name>
    <dbReference type="NCBI Taxonomy" id="1094350"/>
    <lineage>
        <taxon>Eukaryota</taxon>
        <taxon>Fungi</taxon>
        <taxon>Dikarya</taxon>
        <taxon>Ascomycota</taxon>
        <taxon>Pezizomycotina</taxon>
        <taxon>Sordariomycetes</taxon>
        <taxon>Hypocreomycetidae</taxon>
        <taxon>Hypocreales</taxon>
        <taxon>Bionectriaceae</taxon>
        <taxon>Geosmithia</taxon>
    </lineage>
</organism>
<dbReference type="InterPro" id="IPR016439">
    <property type="entry name" value="Lag1/Lac1-like"/>
</dbReference>
<dbReference type="GO" id="GO:0050291">
    <property type="term" value="F:sphingosine N-acyltransferase activity"/>
    <property type="evidence" value="ECO:0007669"/>
    <property type="project" value="InterPro"/>
</dbReference>
<feature type="region of interest" description="Disordered" evidence="7">
    <location>
        <begin position="1"/>
        <end position="55"/>
    </location>
</feature>
<dbReference type="PANTHER" id="PTHR12560">
    <property type="entry name" value="LONGEVITY ASSURANCE FACTOR 1 LAG1"/>
    <property type="match status" value="1"/>
</dbReference>
<dbReference type="InterPro" id="IPR006634">
    <property type="entry name" value="TLC-dom"/>
</dbReference>
<accession>A0A9P4YWH7</accession>
<feature type="compositionally biased region" description="Polar residues" evidence="7">
    <location>
        <begin position="46"/>
        <end position="55"/>
    </location>
</feature>
<feature type="domain" description="TLC" evidence="9">
    <location>
        <begin position="174"/>
        <end position="411"/>
    </location>
</feature>
<dbReference type="GO" id="GO:0046513">
    <property type="term" value="P:ceramide biosynthetic process"/>
    <property type="evidence" value="ECO:0007669"/>
    <property type="project" value="InterPro"/>
</dbReference>
<evidence type="ECO:0000256" key="1">
    <source>
        <dbReference type="ARBA" id="ARBA00004141"/>
    </source>
</evidence>
<feature type="transmembrane region" description="Helical" evidence="8">
    <location>
        <begin position="307"/>
        <end position="331"/>
    </location>
</feature>
<comment type="similarity">
    <text evidence="2">Belongs to the sphingosine N-acyltransferase family.</text>
</comment>
<keyword evidence="4 8" id="KW-1133">Transmembrane helix</keyword>
<dbReference type="EMBL" id="JAANYQ010000004">
    <property type="protein sequence ID" value="KAF4124388.1"/>
    <property type="molecule type" value="Genomic_DNA"/>
</dbReference>
<feature type="transmembrane region" description="Helical" evidence="8">
    <location>
        <begin position="222"/>
        <end position="240"/>
    </location>
</feature>
<evidence type="ECO:0000256" key="8">
    <source>
        <dbReference type="SAM" id="Phobius"/>
    </source>
</evidence>
<gene>
    <name evidence="10" type="ORF">GMORB2_5054</name>
</gene>
<comment type="caution">
    <text evidence="10">The sequence shown here is derived from an EMBL/GenBank/DDBJ whole genome shotgun (WGS) entry which is preliminary data.</text>
</comment>
<dbReference type="GO" id="GO:0016020">
    <property type="term" value="C:membrane"/>
    <property type="evidence" value="ECO:0007669"/>
    <property type="project" value="UniProtKB-SubCell"/>
</dbReference>
<reference evidence="10" key="1">
    <citation type="submission" date="2020-03" db="EMBL/GenBank/DDBJ databases">
        <title>Site-based positive gene gene selection in Geosmithia morbida across the United States reveals a broad range of putative effectors and factors for local host and environmental adapation.</title>
        <authorList>
            <person name="Onufrak A."/>
            <person name="Murdoch R.W."/>
            <person name="Gazis R."/>
            <person name="Huff M."/>
            <person name="Staton M."/>
            <person name="Klingeman W."/>
            <person name="Hadziabdic D."/>
        </authorList>
    </citation>
    <scope>NUCLEOTIDE SEQUENCE</scope>
    <source>
        <strain evidence="10">1262</strain>
    </source>
</reference>
<evidence type="ECO:0000259" key="9">
    <source>
        <dbReference type="PROSITE" id="PS50922"/>
    </source>
</evidence>
<dbReference type="AlphaFoldDB" id="A0A9P4YWH7"/>
<evidence type="ECO:0000256" key="7">
    <source>
        <dbReference type="SAM" id="MobiDB-lite"/>
    </source>
</evidence>
<comment type="subcellular location">
    <subcellularLocation>
        <location evidence="1">Membrane</location>
        <topology evidence="1">Multi-pass membrane protein</topology>
    </subcellularLocation>
</comment>
<dbReference type="PROSITE" id="PS50922">
    <property type="entry name" value="TLC"/>
    <property type="match status" value="1"/>
</dbReference>
<feature type="compositionally biased region" description="Basic and acidic residues" evidence="7">
    <location>
        <begin position="475"/>
        <end position="492"/>
    </location>
</feature>
<evidence type="ECO:0000256" key="6">
    <source>
        <dbReference type="PROSITE-ProRule" id="PRU00205"/>
    </source>
</evidence>
<dbReference type="Pfam" id="PF03798">
    <property type="entry name" value="TRAM_LAG1_CLN8"/>
    <property type="match status" value="1"/>
</dbReference>
<dbReference type="RefSeq" id="XP_035323040.1">
    <property type="nucleotide sequence ID" value="XM_035467028.1"/>
</dbReference>
<feature type="transmembrane region" description="Helical" evidence="8">
    <location>
        <begin position="382"/>
        <end position="407"/>
    </location>
</feature>
<keyword evidence="11" id="KW-1185">Reference proteome</keyword>
<evidence type="ECO:0000313" key="11">
    <source>
        <dbReference type="Proteomes" id="UP000749293"/>
    </source>
</evidence>
<name>A0A9P4YWH7_9HYPO</name>
<dbReference type="OrthoDB" id="537032at2759"/>
<feature type="region of interest" description="Disordered" evidence="7">
    <location>
        <begin position="415"/>
        <end position="439"/>
    </location>
</feature>
<feature type="compositionally biased region" description="Acidic residues" evidence="7">
    <location>
        <begin position="419"/>
        <end position="439"/>
    </location>
</feature>
<feature type="transmembrane region" description="Helical" evidence="8">
    <location>
        <begin position="180"/>
        <end position="202"/>
    </location>
</feature>
<dbReference type="Proteomes" id="UP000749293">
    <property type="component" value="Unassembled WGS sequence"/>
</dbReference>
<evidence type="ECO:0000256" key="4">
    <source>
        <dbReference type="ARBA" id="ARBA00022989"/>
    </source>
</evidence>
<feature type="compositionally biased region" description="Low complexity" evidence="7">
    <location>
        <begin position="465"/>
        <end position="474"/>
    </location>
</feature>
<evidence type="ECO:0000256" key="2">
    <source>
        <dbReference type="ARBA" id="ARBA00009808"/>
    </source>
</evidence>
<feature type="transmembrane region" description="Helical" evidence="8">
    <location>
        <begin position="136"/>
        <end position="159"/>
    </location>
</feature>
<feature type="transmembrane region" description="Helical" evidence="8">
    <location>
        <begin position="80"/>
        <end position="106"/>
    </location>
</feature>
<dbReference type="GeneID" id="55971282"/>
<evidence type="ECO:0000313" key="10">
    <source>
        <dbReference type="EMBL" id="KAF4124388.1"/>
    </source>
</evidence>
<proteinExistence type="inferred from homology"/>
<dbReference type="PANTHER" id="PTHR12560:SF0">
    <property type="entry name" value="LD18904P"/>
    <property type="match status" value="1"/>
</dbReference>
<keyword evidence="5 6" id="KW-0472">Membrane</keyword>
<sequence length="492" mass="56586">MADSDPGPSPPILEQDQAPTPETPPTRAPHDPVVAAKAAARPQLRPGSSMNGPLYMQTPSSNVVLVRKLKRKDRSTGKLLAQWFVENQIGLSLNLLALLFLAHFFIPKARPYTYKFFHLSYYNDDTGRYAIGFDDAYVLALSIVAFTGLRAWTMEYVLAPFAKFQGITKRFCVTRFSEQSWLLVYYSFFWPLGVYMYCRSPYYFNMDGLWTNWPEREIDGLMKIYILAQWGFWLQQFVVIHIEERRKDHWQMLSHHVITSSLIWACYHYHHTRVGHLILVLMDVVDIFLPLAKCLKYAGYTTLCDIAFVFFVSSWLMARHVLYIAVLWSIYADTPRVMDFGCYRGTNAGLEGPFERPAGLTALVEPFYKFDGTVCFDHGVKWMFLVPLIFLQIITLFWFSLIVRVVIKVLRGGSAEDSRSDDEGEEDEEEDEFVYEEAEPLEEHVGVESLDLKGWERRHGVKIQSSSSGVSLPGHSDRKELLGRIGCEKQVD</sequence>
<dbReference type="SMART" id="SM00724">
    <property type="entry name" value="TLC"/>
    <property type="match status" value="1"/>
</dbReference>
<evidence type="ECO:0000256" key="5">
    <source>
        <dbReference type="ARBA" id="ARBA00023136"/>
    </source>
</evidence>
<keyword evidence="3 6" id="KW-0812">Transmembrane</keyword>